<evidence type="ECO:0000256" key="5">
    <source>
        <dbReference type="ARBA" id="ARBA00023098"/>
    </source>
</evidence>
<evidence type="ECO:0000313" key="8">
    <source>
        <dbReference type="EMBL" id="KAJ3482582.1"/>
    </source>
</evidence>
<keyword evidence="5" id="KW-0443">Lipid metabolism</keyword>
<dbReference type="AlphaFoldDB" id="A0AAD5V1Y5"/>
<dbReference type="GO" id="GO:0005576">
    <property type="term" value="C:extracellular region"/>
    <property type="evidence" value="ECO:0007669"/>
    <property type="project" value="UniProtKB-SubCell"/>
</dbReference>
<keyword evidence="2" id="KW-0964">Secreted</keyword>
<evidence type="ECO:0000256" key="6">
    <source>
        <dbReference type="SAM" id="MobiDB-lite"/>
    </source>
</evidence>
<feature type="compositionally biased region" description="Low complexity" evidence="6">
    <location>
        <begin position="363"/>
        <end position="382"/>
    </location>
</feature>
<feature type="domain" description="Lipase-like C-terminal" evidence="7">
    <location>
        <begin position="67"/>
        <end position="136"/>
    </location>
</feature>
<proteinExistence type="predicted"/>
<keyword evidence="9" id="KW-1185">Reference proteome</keyword>
<organism evidence="8 9">
    <name type="scientific">Meripilus lineatus</name>
    <dbReference type="NCBI Taxonomy" id="2056292"/>
    <lineage>
        <taxon>Eukaryota</taxon>
        <taxon>Fungi</taxon>
        <taxon>Dikarya</taxon>
        <taxon>Basidiomycota</taxon>
        <taxon>Agaricomycotina</taxon>
        <taxon>Agaricomycetes</taxon>
        <taxon>Polyporales</taxon>
        <taxon>Meripilaceae</taxon>
        <taxon>Meripilus</taxon>
    </lineage>
</organism>
<dbReference type="Gene3D" id="3.40.50.1820">
    <property type="entry name" value="alpha/beta hydrolase"/>
    <property type="match status" value="2"/>
</dbReference>
<dbReference type="PANTHER" id="PTHR34043:SF3">
    <property type="entry name" value="ALPHA_BETA-HYDROLASES SUPERFAMILY PROTEIN"/>
    <property type="match status" value="1"/>
</dbReference>
<gene>
    <name evidence="8" type="ORF">NLI96_g6881</name>
</gene>
<protein>
    <recommendedName>
        <fullName evidence="7">Lipase-like C-terminal domain-containing protein</fullName>
    </recommendedName>
</protein>
<evidence type="ECO:0000256" key="1">
    <source>
        <dbReference type="ARBA" id="ARBA00004613"/>
    </source>
</evidence>
<sequence>MSRTVAQDTSLTLLPSNTIPLNDSPCSELIAPRPLVIVEGFLGFPKRELWGDFEEHCHAGSSSKFRRRVIFAAISPVASLHDRACELYYFLRGGTVDYGEEHACEHHHSRFGRTYPEAAYPEWSTAKPLHFLGHSLYVLPHRGTQSVYLLGQSRVGKSDFKRFSFGWMMSKTVHIATYLQPVLPFQFDLYTETRPLSCHETSFGHLMKRLWRSDWTEGKDVGPYDTTFESANLRESRMEGELNPNSYYRSYSASMTRRKRNDGGAGFHKPSRKHMLHMPHLYFLSSSMGDFDFSTIRPMPSFLARMDGGVPNDVVERLELSSDHWTEDSHPHEAFYANDGMVPVFSQWHPFECRRTSCRHYGSSRCSPESSSSSDISSSPASTEDREYSQGEIEPGTWHVYHMEDAHHHSIVPMWTGSDRQKTFWRDLGRWLAEVDSASLTRPVLDANPPPDVIDETEVVQVDVSGAPLESLAISVNKSTRNVKAKHDHRRLGSITKSIVLKRLVGF</sequence>
<dbReference type="Proteomes" id="UP001212997">
    <property type="component" value="Unassembled WGS sequence"/>
</dbReference>
<keyword evidence="4" id="KW-0378">Hydrolase</keyword>
<evidence type="ECO:0000256" key="4">
    <source>
        <dbReference type="ARBA" id="ARBA00022801"/>
    </source>
</evidence>
<dbReference type="GO" id="GO:0006629">
    <property type="term" value="P:lipid metabolic process"/>
    <property type="evidence" value="ECO:0007669"/>
    <property type="project" value="UniProtKB-KW"/>
</dbReference>
<evidence type="ECO:0000313" key="9">
    <source>
        <dbReference type="Proteomes" id="UP001212997"/>
    </source>
</evidence>
<keyword evidence="3" id="KW-0732">Signal</keyword>
<reference evidence="8" key="1">
    <citation type="submission" date="2022-07" db="EMBL/GenBank/DDBJ databases">
        <title>Genome Sequence of Physisporinus lineatus.</title>
        <authorList>
            <person name="Buettner E."/>
        </authorList>
    </citation>
    <scope>NUCLEOTIDE SEQUENCE</scope>
    <source>
        <strain evidence="8">VT162</strain>
    </source>
</reference>
<evidence type="ECO:0000256" key="3">
    <source>
        <dbReference type="ARBA" id="ARBA00022729"/>
    </source>
</evidence>
<dbReference type="Pfam" id="PF24708">
    <property type="entry name" value="Lip_C"/>
    <property type="match status" value="1"/>
</dbReference>
<dbReference type="InterPro" id="IPR056304">
    <property type="entry name" value="Lip-like_C"/>
</dbReference>
<dbReference type="InterPro" id="IPR029058">
    <property type="entry name" value="AB_hydrolase_fold"/>
</dbReference>
<comment type="caution">
    <text evidence="8">The sequence shown here is derived from an EMBL/GenBank/DDBJ whole genome shotgun (WGS) entry which is preliminary data.</text>
</comment>
<dbReference type="EMBL" id="JANAWD010000266">
    <property type="protein sequence ID" value="KAJ3482582.1"/>
    <property type="molecule type" value="Genomic_DNA"/>
</dbReference>
<feature type="region of interest" description="Disordered" evidence="6">
    <location>
        <begin position="362"/>
        <end position="391"/>
    </location>
</feature>
<evidence type="ECO:0000256" key="2">
    <source>
        <dbReference type="ARBA" id="ARBA00022525"/>
    </source>
</evidence>
<dbReference type="GO" id="GO:0016787">
    <property type="term" value="F:hydrolase activity"/>
    <property type="evidence" value="ECO:0007669"/>
    <property type="project" value="UniProtKB-KW"/>
</dbReference>
<name>A0AAD5V1Y5_9APHY</name>
<evidence type="ECO:0000259" key="7">
    <source>
        <dbReference type="Pfam" id="PF24708"/>
    </source>
</evidence>
<dbReference type="PANTHER" id="PTHR34043">
    <property type="entry name" value="ALPHA/BETA-HYDROLASES SUPERFAMILY PROTEIN"/>
    <property type="match status" value="1"/>
</dbReference>
<comment type="subcellular location">
    <subcellularLocation>
        <location evidence="1">Secreted</location>
    </subcellularLocation>
</comment>
<accession>A0AAD5V1Y5</accession>